<proteinExistence type="predicted"/>
<dbReference type="EMBL" id="BJMN01000039">
    <property type="protein sequence ID" value="GEB60119.1"/>
    <property type="molecule type" value="Genomic_DNA"/>
</dbReference>
<evidence type="ECO:0000313" key="2">
    <source>
        <dbReference type="Proteomes" id="UP000315226"/>
    </source>
</evidence>
<dbReference type="Pfam" id="PF14428">
    <property type="entry name" value="DddA-like"/>
    <property type="match status" value="1"/>
</dbReference>
<accession>A0A4Y3RRZ3</accession>
<organism evidence="1 2">
    <name type="scientific">Streptomyces gardneri</name>
    <dbReference type="NCBI Taxonomy" id="66892"/>
    <lineage>
        <taxon>Bacteria</taxon>
        <taxon>Bacillati</taxon>
        <taxon>Actinomycetota</taxon>
        <taxon>Actinomycetes</taxon>
        <taxon>Kitasatosporales</taxon>
        <taxon>Streptomycetaceae</taxon>
        <taxon>Streptomyces</taxon>
    </lineage>
</organism>
<gene>
    <name evidence="1" type="ORF">SGA01_57240</name>
</gene>
<reference evidence="1 2" key="1">
    <citation type="submission" date="2019-06" db="EMBL/GenBank/DDBJ databases">
        <title>Whole genome shotgun sequence of Streptomyces gardneri NBRC 12865.</title>
        <authorList>
            <person name="Hosoyama A."/>
            <person name="Uohara A."/>
            <person name="Ohji S."/>
            <person name="Ichikawa N."/>
        </authorList>
    </citation>
    <scope>NUCLEOTIDE SEQUENCE [LARGE SCALE GENOMIC DNA]</scope>
    <source>
        <strain evidence="1 2">NBRC 12865</strain>
    </source>
</reference>
<protein>
    <submittedName>
        <fullName evidence="1">Uncharacterized protein</fullName>
    </submittedName>
</protein>
<dbReference type="AlphaFoldDB" id="A0A4Y3RRZ3"/>
<comment type="caution">
    <text evidence="1">The sequence shown here is derived from an EMBL/GenBank/DDBJ whole genome shotgun (WGS) entry which is preliminary data.</text>
</comment>
<sequence>MLMSGEHDRLYSQADELLKTSGHPLYPNKTKGGYSIASHVEAKYAAFMKNNGIEHATVVINNNNGVCNKYWNCTNAVEAILPIGSTLKVYYPGSGSPVTLYGKRTTP</sequence>
<dbReference type="InterPro" id="IPR032724">
    <property type="entry name" value="SCP1.201-like"/>
</dbReference>
<evidence type="ECO:0000313" key="1">
    <source>
        <dbReference type="EMBL" id="GEB60119.1"/>
    </source>
</evidence>
<keyword evidence="2" id="KW-1185">Reference proteome</keyword>
<name>A0A4Y3RRZ3_9ACTN</name>
<dbReference type="Proteomes" id="UP000315226">
    <property type="component" value="Unassembled WGS sequence"/>
</dbReference>